<comment type="caution">
    <text evidence="1">The sequence shown here is derived from an EMBL/GenBank/DDBJ whole genome shotgun (WGS) entry which is preliminary data.</text>
</comment>
<accession>A0ABN1V4Q3</accession>
<name>A0ABN1V4Q3_9PSEU</name>
<gene>
    <name evidence="1" type="ORF">GCM10009675_06310</name>
</gene>
<reference evidence="1 2" key="1">
    <citation type="journal article" date="2019" name="Int. J. Syst. Evol. Microbiol.">
        <title>The Global Catalogue of Microorganisms (GCM) 10K type strain sequencing project: providing services to taxonomists for standard genome sequencing and annotation.</title>
        <authorList>
            <consortium name="The Broad Institute Genomics Platform"/>
            <consortium name="The Broad Institute Genome Sequencing Center for Infectious Disease"/>
            <person name="Wu L."/>
            <person name="Ma J."/>
        </authorList>
    </citation>
    <scope>NUCLEOTIDE SEQUENCE [LARGE SCALE GENOMIC DNA]</scope>
    <source>
        <strain evidence="1 2">JCM 13022</strain>
    </source>
</reference>
<sequence length="75" mass="7456">MGWCPGNSGAGFSCTAELTSGTSLQAAGSGAEFYVGDIAGGDVSPPDFTAATDAEIRSGLPSWGSEIEVVHASFV</sequence>
<proteinExistence type="predicted"/>
<keyword evidence="2" id="KW-1185">Reference proteome</keyword>
<evidence type="ECO:0000313" key="2">
    <source>
        <dbReference type="Proteomes" id="UP001500467"/>
    </source>
</evidence>
<dbReference type="EMBL" id="BAAALM010000002">
    <property type="protein sequence ID" value="GAA1194237.1"/>
    <property type="molecule type" value="Genomic_DNA"/>
</dbReference>
<evidence type="ECO:0000313" key="1">
    <source>
        <dbReference type="EMBL" id="GAA1194237.1"/>
    </source>
</evidence>
<organism evidence="1 2">
    <name type="scientific">Prauserella alba</name>
    <dbReference type="NCBI Taxonomy" id="176898"/>
    <lineage>
        <taxon>Bacteria</taxon>
        <taxon>Bacillati</taxon>
        <taxon>Actinomycetota</taxon>
        <taxon>Actinomycetes</taxon>
        <taxon>Pseudonocardiales</taxon>
        <taxon>Pseudonocardiaceae</taxon>
        <taxon>Prauserella</taxon>
    </lineage>
</organism>
<protein>
    <submittedName>
        <fullName evidence="1">Uncharacterized protein</fullName>
    </submittedName>
</protein>
<dbReference type="Proteomes" id="UP001500467">
    <property type="component" value="Unassembled WGS sequence"/>
</dbReference>